<protein>
    <recommendedName>
        <fullName evidence="4">methylated-DNA--[protein]-cysteine S-methyltransferase</fullName>
        <ecNumber evidence="4">2.1.1.63</ecNumber>
    </recommendedName>
</protein>
<evidence type="ECO:0000313" key="14">
    <source>
        <dbReference type="EMBL" id="RVU30354.1"/>
    </source>
</evidence>
<dbReference type="InterPro" id="IPR018060">
    <property type="entry name" value="HTH_AraC"/>
</dbReference>
<keyword evidence="8" id="KW-0805">Transcription regulation</keyword>
<dbReference type="EC" id="2.1.1.63" evidence="4"/>
<dbReference type="GO" id="GO:0003700">
    <property type="term" value="F:DNA-binding transcription factor activity"/>
    <property type="evidence" value="ECO:0007669"/>
    <property type="project" value="InterPro"/>
</dbReference>
<dbReference type="SUPFAM" id="SSF57884">
    <property type="entry name" value="Ada DNA repair protein, N-terminal domain (N-Ada 10)"/>
    <property type="match status" value="1"/>
</dbReference>
<evidence type="ECO:0000256" key="8">
    <source>
        <dbReference type="ARBA" id="ARBA00023015"/>
    </source>
</evidence>
<dbReference type="InterPro" id="IPR014048">
    <property type="entry name" value="MethylDNA_cys_MeTrfase_DNA-bd"/>
</dbReference>
<sequence length="355" mass="39140">MTLPPDRVMKEAISSKDPSRDGQFFYGMVGTGIFCKPSCTSNQIDLEKLEFFRTIKDATQAGYQPCKACLLNPDWAGSISLIKIARYIEDHADEKLTLSSLSGMAGVSPSRLQRAFKKAFGVSPKSYQDAIRIQMFKYFLRKKSGSITEAIYDSGFGSISRVYGEESRSLGMQPKSYKAGGAGEVIFYACRDTTYGLVLMAATGKGVCFLQFGQQKQSLLTALSTEFPKAELICSPAQEAPELDNWIDAVNLHLSNGAPKPDLPLDMQGTAFQIKVWKFLLSIKEGDTLSYGEVANQIGRPTAFRSVATACAKNRIAVLIPCHRVLRGDGSLGGYRWGSERKQALLDMEKQRQRD</sequence>
<comment type="similarity">
    <text evidence="3">Belongs to the MGMT family.</text>
</comment>
<evidence type="ECO:0000256" key="1">
    <source>
        <dbReference type="ARBA" id="ARBA00001286"/>
    </source>
</evidence>
<keyword evidence="9" id="KW-0010">Activator</keyword>
<dbReference type="InterPro" id="IPR004026">
    <property type="entry name" value="Ada_DNA_repair_Zn-bd"/>
</dbReference>
<dbReference type="SUPFAM" id="SSF46689">
    <property type="entry name" value="Homeodomain-like"/>
    <property type="match status" value="1"/>
</dbReference>
<keyword evidence="5 14" id="KW-0489">Methyltransferase</keyword>
<dbReference type="GO" id="GO:0043565">
    <property type="term" value="F:sequence-specific DNA binding"/>
    <property type="evidence" value="ECO:0007669"/>
    <property type="project" value="InterPro"/>
</dbReference>
<evidence type="ECO:0000256" key="9">
    <source>
        <dbReference type="ARBA" id="ARBA00023159"/>
    </source>
</evidence>
<dbReference type="SUPFAM" id="SSF53155">
    <property type="entry name" value="Methylated DNA-protein cysteine methyltransferase domain"/>
    <property type="match status" value="1"/>
</dbReference>
<dbReference type="GO" id="GO:0008270">
    <property type="term" value="F:zinc ion binding"/>
    <property type="evidence" value="ECO:0007669"/>
    <property type="project" value="InterPro"/>
</dbReference>
<dbReference type="Pfam" id="PF12833">
    <property type="entry name" value="HTH_18"/>
    <property type="match status" value="1"/>
</dbReference>
<dbReference type="SUPFAM" id="SSF46767">
    <property type="entry name" value="Methylated DNA-protein cysteine methyltransferase, C-terminal domain"/>
    <property type="match status" value="1"/>
</dbReference>
<evidence type="ECO:0000256" key="5">
    <source>
        <dbReference type="ARBA" id="ARBA00022603"/>
    </source>
</evidence>
<evidence type="ECO:0000256" key="4">
    <source>
        <dbReference type="ARBA" id="ARBA00011918"/>
    </source>
</evidence>
<evidence type="ECO:0000256" key="7">
    <source>
        <dbReference type="ARBA" id="ARBA00022763"/>
    </source>
</evidence>
<keyword evidence="10" id="KW-0804">Transcription</keyword>
<proteinExistence type="inferred from homology"/>
<dbReference type="NCBIfam" id="TIGR00589">
    <property type="entry name" value="ogt"/>
    <property type="match status" value="1"/>
</dbReference>
<comment type="cofactor">
    <cofactor evidence="2">
        <name>Zn(2+)</name>
        <dbReference type="ChEBI" id="CHEBI:29105"/>
    </cofactor>
</comment>
<gene>
    <name evidence="14" type="ORF">EOE65_11975</name>
</gene>
<dbReference type="Gene3D" id="3.40.10.10">
    <property type="entry name" value="DNA Methylphosphotriester Repair Domain"/>
    <property type="match status" value="1"/>
</dbReference>
<evidence type="ECO:0000256" key="6">
    <source>
        <dbReference type="ARBA" id="ARBA00022679"/>
    </source>
</evidence>
<dbReference type="PANTHER" id="PTHR10815:SF5">
    <property type="entry name" value="METHYLATED-DNA--PROTEIN-CYSTEINE METHYLTRANSFERASE"/>
    <property type="match status" value="1"/>
</dbReference>
<keyword evidence="15" id="KW-1185">Reference proteome</keyword>
<dbReference type="GO" id="GO:0032259">
    <property type="term" value="P:methylation"/>
    <property type="evidence" value="ECO:0007669"/>
    <property type="project" value="UniProtKB-KW"/>
</dbReference>
<dbReference type="InterPro" id="IPR035451">
    <property type="entry name" value="Ada-like_dom_sf"/>
</dbReference>
<dbReference type="AlphaFoldDB" id="A0A437Q752"/>
<evidence type="ECO:0000313" key="15">
    <source>
        <dbReference type="Proteomes" id="UP000282818"/>
    </source>
</evidence>
<dbReference type="Pfam" id="PF02805">
    <property type="entry name" value="Ada_Zn_binding"/>
    <property type="match status" value="1"/>
</dbReference>
<keyword evidence="7" id="KW-0227">DNA damage</keyword>
<evidence type="ECO:0000256" key="2">
    <source>
        <dbReference type="ARBA" id="ARBA00001947"/>
    </source>
</evidence>
<evidence type="ECO:0000256" key="10">
    <source>
        <dbReference type="ARBA" id="ARBA00023163"/>
    </source>
</evidence>
<organism evidence="14 15">
    <name type="scientific">Neptunomonas marina</name>
    <dbReference type="NCBI Taxonomy" id="1815562"/>
    <lineage>
        <taxon>Bacteria</taxon>
        <taxon>Pseudomonadati</taxon>
        <taxon>Pseudomonadota</taxon>
        <taxon>Gammaproteobacteria</taxon>
        <taxon>Oceanospirillales</taxon>
        <taxon>Oceanospirillaceae</taxon>
        <taxon>Neptunomonas</taxon>
    </lineage>
</organism>
<dbReference type="InterPro" id="IPR036388">
    <property type="entry name" value="WH-like_DNA-bd_sf"/>
</dbReference>
<keyword evidence="6 14" id="KW-0808">Transferase</keyword>
<dbReference type="SMART" id="SM00342">
    <property type="entry name" value="HTH_ARAC"/>
    <property type="match status" value="1"/>
</dbReference>
<dbReference type="EMBL" id="SACQ01000005">
    <property type="protein sequence ID" value="RVU30354.1"/>
    <property type="molecule type" value="Genomic_DNA"/>
</dbReference>
<dbReference type="InterPro" id="IPR036217">
    <property type="entry name" value="MethylDNA_cys_MeTrfase_DNAb"/>
</dbReference>
<dbReference type="InterPro" id="IPR001497">
    <property type="entry name" value="MethylDNA_cys_MeTrfase_AS"/>
</dbReference>
<dbReference type="GO" id="GO:0006281">
    <property type="term" value="P:DNA repair"/>
    <property type="evidence" value="ECO:0007669"/>
    <property type="project" value="UniProtKB-KW"/>
</dbReference>
<evidence type="ECO:0000256" key="11">
    <source>
        <dbReference type="ARBA" id="ARBA00023204"/>
    </source>
</evidence>
<accession>A0A437Q752</accession>
<dbReference type="Gene3D" id="1.10.10.10">
    <property type="entry name" value="Winged helix-like DNA-binding domain superfamily/Winged helix DNA-binding domain"/>
    <property type="match status" value="1"/>
</dbReference>
<evidence type="ECO:0000256" key="12">
    <source>
        <dbReference type="ARBA" id="ARBA00049348"/>
    </source>
</evidence>
<reference evidence="14 15" key="1">
    <citation type="submission" date="2019-01" db="EMBL/GenBank/DDBJ databases">
        <authorList>
            <person name="Chen W.-M."/>
        </authorList>
    </citation>
    <scope>NUCLEOTIDE SEQUENCE [LARGE SCALE GENOMIC DNA]</scope>
    <source>
        <strain evidence="14 15">HPM-16</strain>
    </source>
</reference>
<dbReference type="PROSITE" id="PS00374">
    <property type="entry name" value="MGMT"/>
    <property type="match status" value="1"/>
</dbReference>
<dbReference type="Gene3D" id="1.10.10.60">
    <property type="entry name" value="Homeodomain-like"/>
    <property type="match status" value="1"/>
</dbReference>
<name>A0A437Q752_9GAMM</name>
<dbReference type="InterPro" id="IPR036631">
    <property type="entry name" value="MGMT_N_sf"/>
</dbReference>
<evidence type="ECO:0000259" key="13">
    <source>
        <dbReference type="PROSITE" id="PS01124"/>
    </source>
</evidence>
<dbReference type="Gene3D" id="3.30.160.70">
    <property type="entry name" value="Methylated DNA-protein cysteine methyltransferase domain"/>
    <property type="match status" value="1"/>
</dbReference>
<comment type="caution">
    <text evidence="14">The sequence shown here is derived from an EMBL/GenBank/DDBJ whole genome shotgun (WGS) entry which is preliminary data.</text>
</comment>
<dbReference type="PROSITE" id="PS01124">
    <property type="entry name" value="HTH_ARAC_FAMILY_2"/>
    <property type="match status" value="1"/>
</dbReference>
<dbReference type="Proteomes" id="UP000282818">
    <property type="component" value="Unassembled WGS sequence"/>
</dbReference>
<evidence type="ECO:0000256" key="3">
    <source>
        <dbReference type="ARBA" id="ARBA00008711"/>
    </source>
</evidence>
<dbReference type="GO" id="GO:0003908">
    <property type="term" value="F:methylated-DNA-[protein]-cysteine S-methyltransferase activity"/>
    <property type="evidence" value="ECO:0007669"/>
    <property type="project" value="UniProtKB-EC"/>
</dbReference>
<dbReference type="InterPro" id="IPR009057">
    <property type="entry name" value="Homeodomain-like_sf"/>
</dbReference>
<dbReference type="FunFam" id="1.10.10.10:FF:000214">
    <property type="entry name" value="Methylated-DNA--protein-cysteine methyltransferase"/>
    <property type="match status" value="1"/>
</dbReference>
<comment type="catalytic activity">
    <reaction evidence="12">
        <text>a 6-O-methyl-2'-deoxyguanosine in DNA + L-cysteinyl-[protein] = S-methyl-L-cysteinyl-[protein] + a 2'-deoxyguanosine in DNA</text>
        <dbReference type="Rhea" id="RHEA:24000"/>
        <dbReference type="Rhea" id="RHEA-COMP:10131"/>
        <dbReference type="Rhea" id="RHEA-COMP:10132"/>
        <dbReference type="Rhea" id="RHEA-COMP:11367"/>
        <dbReference type="Rhea" id="RHEA-COMP:11368"/>
        <dbReference type="ChEBI" id="CHEBI:29950"/>
        <dbReference type="ChEBI" id="CHEBI:82612"/>
        <dbReference type="ChEBI" id="CHEBI:85445"/>
        <dbReference type="ChEBI" id="CHEBI:85448"/>
        <dbReference type="EC" id="2.1.1.63"/>
    </reaction>
</comment>
<feature type="domain" description="HTH araC/xylS-type" evidence="13">
    <location>
        <begin position="82"/>
        <end position="180"/>
    </location>
</feature>
<keyword evidence="11" id="KW-0234">DNA repair</keyword>
<comment type="catalytic activity">
    <reaction evidence="1">
        <text>a 4-O-methyl-thymidine in DNA + L-cysteinyl-[protein] = a thymidine in DNA + S-methyl-L-cysteinyl-[protein]</text>
        <dbReference type="Rhea" id="RHEA:53428"/>
        <dbReference type="Rhea" id="RHEA-COMP:10131"/>
        <dbReference type="Rhea" id="RHEA-COMP:10132"/>
        <dbReference type="Rhea" id="RHEA-COMP:13555"/>
        <dbReference type="Rhea" id="RHEA-COMP:13556"/>
        <dbReference type="ChEBI" id="CHEBI:29950"/>
        <dbReference type="ChEBI" id="CHEBI:82612"/>
        <dbReference type="ChEBI" id="CHEBI:137386"/>
        <dbReference type="ChEBI" id="CHEBI:137387"/>
        <dbReference type="EC" id="2.1.1.63"/>
    </reaction>
</comment>
<dbReference type="Pfam" id="PF01035">
    <property type="entry name" value="DNA_binding_1"/>
    <property type="match status" value="1"/>
</dbReference>
<dbReference type="CDD" id="cd06445">
    <property type="entry name" value="ATase"/>
    <property type="match status" value="1"/>
</dbReference>
<dbReference type="PANTHER" id="PTHR10815">
    <property type="entry name" value="METHYLATED-DNA--PROTEIN-CYSTEINE METHYLTRANSFERASE"/>
    <property type="match status" value="1"/>
</dbReference>